<dbReference type="InterPro" id="IPR014721">
    <property type="entry name" value="Ribsml_uS5_D2-typ_fold_subgr"/>
</dbReference>
<accession>A0A1M5VEB2</accession>
<evidence type="ECO:0000256" key="10">
    <source>
        <dbReference type="ARBA" id="ARBA00022840"/>
    </source>
</evidence>
<evidence type="ECO:0000256" key="9">
    <source>
        <dbReference type="ARBA" id="ARBA00022777"/>
    </source>
</evidence>
<evidence type="ECO:0000256" key="2">
    <source>
        <dbReference type="ARBA" id="ARBA00007370"/>
    </source>
</evidence>
<evidence type="ECO:0000313" key="15">
    <source>
        <dbReference type="EMBL" id="SHH73556.1"/>
    </source>
</evidence>
<feature type="domain" description="GHMP kinase C-terminal" evidence="14">
    <location>
        <begin position="207"/>
        <end position="283"/>
    </location>
</feature>
<feature type="binding site" evidence="12">
    <location>
        <begin position="88"/>
        <end position="98"/>
    </location>
    <ligand>
        <name>ATP</name>
        <dbReference type="ChEBI" id="CHEBI:30616"/>
    </ligand>
</feature>
<dbReference type="PRINTS" id="PR00958">
    <property type="entry name" value="HOMSERKINASE"/>
</dbReference>
<dbReference type="SUPFAM" id="SSF54211">
    <property type="entry name" value="Ribosomal protein S5 domain 2-like"/>
    <property type="match status" value="1"/>
</dbReference>
<dbReference type="NCBIfam" id="TIGR00191">
    <property type="entry name" value="thrB"/>
    <property type="match status" value="1"/>
</dbReference>
<sequence>MKKIKIKVPATVANLVCGFDILGMAIHEPYDEMELKLLDKPEIIIRHEDQFGLPENPSENVAGVVLQNIVQELNLTTGFEVTIRKHIKPGSGLGSSAASAAGAAFGANALLGNILSDEELVHFAMFGEELASGVRHADNIAPCIYGGITLVKSSSPVDIIPLRSPDLYAAAVHPQVEVKTSDARQILKKNILLKDAVEQWGNIAGLVAGILKNDISLIGRSLNDVIIEPVRSILIPKFEEIKTKSMEAGALGGGISGSGPSIFMLAEEKETAEKIAQLMKSVYNEIGIMSFVYVSKINPSGIEIVEE</sequence>
<reference evidence="16" key="1">
    <citation type="submission" date="2016-11" db="EMBL/GenBank/DDBJ databases">
        <authorList>
            <person name="Varghese N."/>
            <person name="Submissions S."/>
        </authorList>
    </citation>
    <scope>NUCLEOTIDE SEQUENCE [LARGE SCALE GENOMIC DNA]</scope>
    <source>
        <strain evidence="16">DSM 19055</strain>
    </source>
</reference>
<dbReference type="STRING" id="421058.SAMN05421866_3573"/>
<dbReference type="InterPro" id="IPR006204">
    <property type="entry name" value="GHMP_kinase_N_dom"/>
</dbReference>
<dbReference type="PANTHER" id="PTHR20861:SF1">
    <property type="entry name" value="HOMOSERINE KINASE"/>
    <property type="match status" value="1"/>
</dbReference>
<keyword evidence="8 12" id="KW-0547">Nucleotide-binding</keyword>
<dbReference type="SUPFAM" id="SSF55060">
    <property type="entry name" value="GHMP Kinase, C-terminal domain"/>
    <property type="match status" value="1"/>
</dbReference>
<evidence type="ECO:0000256" key="3">
    <source>
        <dbReference type="ARBA" id="ARBA00012078"/>
    </source>
</evidence>
<gene>
    <name evidence="12" type="primary">thrB</name>
    <name evidence="15" type="ORF">SAMN05421866_3573</name>
</gene>
<keyword evidence="9 12" id="KW-0418">Kinase</keyword>
<dbReference type="GO" id="GO:0005737">
    <property type="term" value="C:cytoplasm"/>
    <property type="evidence" value="ECO:0007669"/>
    <property type="project" value="UniProtKB-SubCell"/>
</dbReference>
<evidence type="ECO:0000256" key="1">
    <source>
        <dbReference type="ARBA" id="ARBA00005015"/>
    </source>
</evidence>
<proteinExistence type="inferred from homology"/>
<dbReference type="EMBL" id="FQWT01000006">
    <property type="protein sequence ID" value="SHH73556.1"/>
    <property type="molecule type" value="Genomic_DNA"/>
</dbReference>
<keyword evidence="12" id="KW-0963">Cytoplasm</keyword>
<evidence type="ECO:0000313" key="16">
    <source>
        <dbReference type="Proteomes" id="UP000184047"/>
    </source>
</evidence>
<dbReference type="Pfam" id="PF08544">
    <property type="entry name" value="GHMP_kinases_C"/>
    <property type="match status" value="1"/>
</dbReference>
<dbReference type="eggNOG" id="COG0083">
    <property type="taxonomic scope" value="Bacteria"/>
</dbReference>
<dbReference type="InterPro" id="IPR036554">
    <property type="entry name" value="GHMP_kinase_C_sf"/>
</dbReference>
<comment type="similarity">
    <text evidence="2 12">Belongs to the GHMP kinase family. Homoserine kinase subfamily.</text>
</comment>
<keyword evidence="10 12" id="KW-0067">ATP-binding</keyword>
<keyword evidence="5 12" id="KW-0028">Amino-acid biosynthesis</keyword>
<dbReference type="InterPro" id="IPR013750">
    <property type="entry name" value="GHMP_kinase_C_dom"/>
</dbReference>
<comment type="pathway">
    <text evidence="1 12">Amino-acid biosynthesis; L-threonine biosynthesis; L-threonine from L-aspartate: step 4/5.</text>
</comment>
<keyword evidence="16" id="KW-1185">Reference proteome</keyword>
<evidence type="ECO:0000256" key="11">
    <source>
        <dbReference type="ARBA" id="ARBA00049375"/>
    </source>
</evidence>
<name>A0A1M5VEB2_9FLAO</name>
<dbReference type="PROSITE" id="PS00627">
    <property type="entry name" value="GHMP_KINASES_ATP"/>
    <property type="match status" value="1"/>
</dbReference>
<comment type="subcellular location">
    <subcellularLocation>
        <location evidence="12">Cytoplasm</location>
    </subcellularLocation>
</comment>
<dbReference type="EC" id="2.7.1.39" evidence="3 12"/>
<dbReference type="RefSeq" id="WP_073065481.1">
    <property type="nucleotide sequence ID" value="NZ_FQWT01000006.1"/>
</dbReference>
<feature type="domain" description="GHMP kinase N-terminal" evidence="13">
    <location>
        <begin position="65"/>
        <end position="147"/>
    </location>
</feature>
<dbReference type="InterPro" id="IPR000870">
    <property type="entry name" value="Homoserine_kinase"/>
</dbReference>
<dbReference type="NCBIfam" id="NF002288">
    <property type="entry name" value="PRK01212.1-4"/>
    <property type="match status" value="1"/>
</dbReference>
<organism evidence="15 16">
    <name type="scientific">Chryseobacterium oranimense</name>
    <dbReference type="NCBI Taxonomy" id="421058"/>
    <lineage>
        <taxon>Bacteria</taxon>
        <taxon>Pseudomonadati</taxon>
        <taxon>Bacteroidota</taxon>
        <taxon>Flavobacteriia</taxon>
        <taxon>Flavobacteriales</taxon>
        <taxon>Weeksellaceae</taxon>
        <taxon>Chryseobacterium group</taxon>
        <taxon>Chryseobacterium</taxon>
    </lineage>
</organism>
<evidence type="ECO:0000256" key="7">
    <source>
        <dbReference type="ARBA" id="ARBA00022697"/>
    </source>
</evidence>
<dbReference type="Gene3D" id="3.30.70.890">
    <property type="entry name" value="GHMP kinase, C-terminal domain"/>
    <property type="match status" value="1"/>
</dbReference>
<dbReference type="PIRSF" id="PIRSF000676">
    <property type="entry name" value="Homoser_kin"/>
    <property type="match status" value="1"/>
</dbReference>
<evidence type="ECO:0000256" key="8">
    <source>
        <dbReference type="ARBA" id="ARBA00022741"/>
    </source>
</evidence>
<evidence type="ECO:0000256" key="5">
    <source>
        <dbReference type="ARBA" id="ARBA00022605"/>
    </source>
</evidence>
<dbReference type="HAMAP" id="MF_00384">
    <property type="entry name" value="Homoser_kinase"/>
    <property type="match status" value="1"/>
</dbReference>
<dbReference type="GO" id="GO:0004413">
    <property type="term" value="F:homoserine kinase activity"/>
    <property type="evidence" value="ECO:0007669"/>
    <property type="project" value="UniProtKB-UniRule"/>
</dbReference>
<dbReference type="InterPro" id="IPR006203">
    <property type="entry name" value="GHMP_knse_ATP-bd_CS"/>
</dbReference>
<dbReference type="InterPro" id="IPR020568">
    <property type="entry name" value="Ribosomal_Su5_D2-typ_SF"/>
</dbReference>
<dbReference type="OrthoDB" id="9769912at2"/>
<dbReference type="GO" id="GO:0005524">
    <property type="term" value="F:ATP binding"/>
    <property type="evidence" value="ECO:0007669"/>
    <property type="project" value="UniProtKB-UniRule"/>
</dbReference>
<dbReference type="Pfam" id="PF00288">
    <property type="entry name" value="GHMP_kinases_N"/>
    <property type="match status" value="1"/>
</dbReference>
<evidence type="ECO:0000256" key="12">
    <source>
        <dbReference type="HAMAP-Rule" id="MF_00384"/>
    </source>
</evidence>
<dbReference type="AlphaFoldDB" id="A0A1M5VEB2"/>
<comment type="function">
    <text evidence="12">Catalyzes the ATP-dependent phosphorylation of L-homoserine to L-homoserine phosphate.</text>
</comment>
<dbReference type="Gene3D" id="3.30.230.10">
    <property type="match status" value="1"/>
</dbReference>
<evidence type="ECO:0000256" key="6">
    <source>
        <dbReference type="ARBA" id="ARBA00022679"/>
    </source>
</evidence>
<dbReference type="Proteomes" id="UP000184047">
    <property type="component" value="Unassembled WGS sequence"/>
</dbReference>
<comment type="catalytic activity">
    <reaction evidence="11 12">
        <text>L-homoserine + ATP = O-phospho-L-homoserine + ADP + H(+)</text>
        <dbReference type="Rhea" id="RHEA:13985"/>
        <dbReference type="ChEBI" id="CHEBI:15378"/>
        <dbReference type="ChEBI" id="CHEBI:30616"/>
        <dbReference type="ChEBI" id="CHEBI:57476"/>
        <dbReference type="ChEBI" id="CHEBI:57590"/>
        <dbReference type="ChEBI" id="CHEBI:456216"/>
        <dbReference type="EC" id="2.7.1.39"/>
    </reaction>
</comment>
<evidence type="ECO:0000259" key="14">
    <source>
        <dbReference type="Pfam" id="PF08544"/>
    </source>
</evidence>
<evidence type="ECO:0000256" key="4">
    <source>
        <dbReference type="ARBA" id="ARBA00017858"/>
    </source>
</evidence>
<dbReference type="UniPathway" id="UPA00050">
    <property type="reaction ID" value="UER00064"/>
</dbReference>
<protein>
    <recommendedName>
        <fullName evidence="4 12">Homoserine kinase</fullName>
        <shortName evidence="12">HK</shortName>
        <shortName evidence="12">HSK</shortName>
        <ecNumber evidence="3 12">2.7.1.39</ecNumber>
    </recommendedName>
</protein>
<dbReference type="GO" id="GO:0009088">
    <property type="term" value="P:threonine biosynthetic process"/>
    <property type="evidence" value="ECO:0007669"/>
    <property type="project" value="UniProtKB-UniRule"/>
</dbReference>
<evidence type="ECO:0000259" key="13">
    <source>
        <dbReference type="Pfam" id="PF00288"/>
    </source>
</evidence>
<keyword evidence="7 12" id="KW-0791">Threonine biosynthesis</keyword>
<keyword evidence="6 12" id="KW-0808">Transferase</keyword>
<dbReference type="PANTHER" id="PTHR20861">
    <property type="entry name" value="HOMOSERINE/4-DIPHOSPHOCYTIDYL-2-C-METHYL-D-ERYTHRITOL KINASE"/>
    <property type="match status" value="1"/>
</dbReference>